<sequence length="373" mass="40565">MTYPEDINADVSAGPALKVGVCIDFPIVDVHRPFLDGIRLAFDEAYAAGIIDRPARLIVKEAEGLPRGDANAVVRVWQELVDEGCVASIGPMISDNCLAVKEHMDTAAQTKIATLTWAGTDDQYNEYMFGFGNGSLPEEPFLIAESIADRGLKTVGVVFERAAPGYGYAENFADACRREGLEIVHSEGVGQVHRDMGATVANMMTRKPDALAYFGFGLPGVEMNAALSAAGWDPPRYMCAAFILCYVVPQYMTGLKGWIGVDQFDEENTVGAAMLSRFEKRFGYRQDNCVPTLAYDCGQGLALGIGHASTLTPMGVMRGLEKVKALPSATGGPGTRISFGKWNRRAWHGVDYLVMREINDDATGTRLVARFRR</sequence>
<dbReference type="Pfam" id="PF13458">
    <property type="entry name" value="Peripla_BP_6"/>
    <property type="match status" value="1"/>
</dbReference>
<dbReference type="Proteomes" id="UP001206639">
    <property type="component" value="Unassembled WGS sequence"/>
</dbReference>
<feature type="domain" description="Leucine-binding protein" evidence="3">
    <location>
        <begin position="30"/>
        <end position="338"/>
    </location>
</feature>
<dbReference type="Gene3D" id="3.40.50.2300">
    <property type="match status" value="2"/>
</dbReference>
<proteinExistence type="inferred from homology"/>
<dbReference type="RefSeq" id="WP_260991258.1">
    <property type="nucleotide sequence ID" value="NZ_JAODWD010000001.1"/>
</dbReference>
<organism evidence="4 5">
    <name type="scientific">Mycobacterium deserti</name>
    <dbReference type="NCBI Taxonomy" id="2978347"/>
    <lineage>
        <taxon>Bacteria</taxon>
        <taxon>Bacillati</taxon>
        <taxon>Actinomycetota</taxon>
        <taxon>Actinomycetes</taxon>
        <taxon>Mycobacteriales</taxon>
        <taxon>Mycobacteriaceae</taxon>
        <taxon>Mycobacterium</taxon>
    </lineage>
</organism>
<evidence type="ECO:0000313" key="5">
    <source>
        <dbReference type="Proteomes" id="UP001206639"/>
    </source>
</evidence>
<dbReference type="EMBL" id="JAODWD010000001">
    <property type="protein sequence ID" value="MCT7657188.1"/>
    <property type="molecule type" value="Genomic_DNA"/>
</dbReference>
<dbReference type="InterPro" id="IPR028081">
    <property type="entry name" value="Leu-bd"/>
</dbReference>
<evidence type="ECO:0000313" key="4">
    <source>
        <dbReference type="EMBL" id="MCT7657188.1"/>
    </source>
</evidence>
<evidence type="ECO:0000259" key="3">
    <source>
        <dbReference type="Pfam" id="PF13458"/>
    </source>
</evidence>
<comment type="caution">
    <text evidence="4">The sequence shown here is derived from an EMBL/GenBank/DDBJ whole genome shotgun (WGS) entry which is preliminary data.</text>
</comment>
<gene>
    <name evidence="4" type="ORF">N4S67_01980</name>
</gene>
<evidence type="ECO:0000256" key="2">
    <source>
        <dbReference type="ARBA" id="ARBA00022729"/>
    </source>
</evidence>
<protein>
    <submittedName>
        <fullName evidence="4">ABC transporter substrate-binding protein</fullName>
    </submittedName>
</protein>
<comment type="similarity">
    <text evidence="1">Belongs to the leucine-binding protein family.</text>
</comment>
<keyword evidence="5" id="KW-1185">Reference proteome</keyword>
<keyword evidence="2" id="KW-0732">Signal</keyword>
<dbReference type="InterPro" id="IPR051010">
    <property type="entry name" value="BCAA_transport"/>
</dbReference>
<dbReference type="PANTHER" id="PTHR30483">
    <property type="entry name" value="LEUCINE-SPECIFIC-BINDING PROTEIN"/>
    <property type="match status" value="1"/>
</dbReference>
<evidence type="ECO:0000256" key="1">
    <source>
        <dbReference type="ARBA" id="ARBA00010062"/>
    </source>
</evidence>
<name>A0ABT2M4J5_9MYCO</name>
<dbReference type="PANTHER" id="PTHR30483:SF6">
    <property type="entry name" value="PERIPLASMIC BINDING PROTEIN OF ABC TRANSPORTER FOR NATURAL AMINO ACIDS"/>
    <property type="match status" value="1"/>
</dbReference>
<accession>A0ABT2M4J5</accession>
<dbReference type="SUPFAM" id="SSF53822">
    <property type="entry name" value="Periplasmic binding protein-like I"/>
    <property type="match status" value="1"/>
</dbReference>
<reference evidence="5" key="1">
    <citation type="submission" date="2023-07" db="EMBL/GenBank/DDBJ databases">
        <authorList>
            <person name="Deng Y."/>
            <person name="Zhang Y.-Q."/>
        </authorList>
    </citation>
    <scope>NUCLEOTIDE SEQUENCE [LARGE SCALE GENOMIC DNA]</scope>
    <source>
        <strain evidence="5">CPCC 205710</strain>
    </source>
</reference>
<dbReference type="InterPro" id="IPR028082">
    <property type="entry name" value="Peripla_BP_I"/>
</dbReference>